<feature type="signal peptide" evidence="1">
    <location>
        <begin position="1"/>
        <end position="22"/>
    </location>
</feature>
<proteinExistence type="predicted"/>
<keyword evidence="3" id="KW-1185">Reference proteome</keyword>
<evidence type="ECO:0000313" key="3">
    <source>
        <dbReference type="Proteomes" id="UP001165342"/>
    </source>
</evidence>
<evidence type="ECO:0000256" key="1">
    <source>
        <dbReference type="SAM" id="SignalP"/>
    </source>
</evidence>
<feature type="chain" id="PRO_5047529129" evidence="1">
    <location>
        <begin position="23"/>
        <end position="74"/>
    </location>
</feature>
<comment type="caution">
    <text evidence="2">The sequence shown here is derived from an EMBL/GenBank/DDBJ whole genome shotgun (WGS) entry which is preliminary data.</text>
</comment>
<organism evidence="2 3">
    <name type="scientific">Sphingomonas hankyongi</name>
    <dbReference type="NCBI Taxonomy" id="2908209"/>
    <lineage>
        <taxon>Bacteria</taxon>
        <taxon>Pseudomonadati</taxon>
        <taxon>Pseudomonadota</taxon>
        <taxon>Alphaproteobacteria</taxon>
        <taxon>Sphingomonadales</taxon>
        <taxon>Sphingomonadaceae</taxon>
        <taxon>Sphingomonas</taxon>
    </lineage>
</organism>
<dbReference type="RefSeq" id="WP_249830642.1">
    <property type="nucleotide sequence ID" value="NZ_JAMGBE010000001.1"/>
</dbReference>
<protein>
    <submittedName>
        <fullName evidence="2">Uncharacterized protein</fullName>
    </submittedName>
</protein>
<name>A0ABT0RZX7_9SPHN</name>
<evidence type="ECO:0000313" key="2">
    <source>
        <dbReference type="EMBL" id="MCL6729160.1"/>
    </source>
</evidence>
<sequence>MLVHMRNLLVLSALLAVAPLSAEQRSAVIANAEDAGCPYHHARASVMVVETSPEVSRAAVPIFDVGRRAPGLLP</sequence>
<gene>
    <name evidence="2" type="ORF">LZ538_03705</name>
</gene>
<keyword evidence="1" id="KW-0732">Signal</keyword>
<dbReference type="Proteomes" id="UP001165342">
    <property type="component" value="Unassembled WGS sequence"/>
</dbReference>
<dbReference type="EMBL" id="JAMGBE010000001">
    <property type="protein sequence ID" value="MCL6729160.1"/>
    <property type="molecule type" value="Genomic_DNA"/>
</dbReference>
<accession>A0ABT0RZX7</accession>
<reference evidence="2" key="1">
    <citation type="submission" date="2022-05" db="EMBL/GenBank/DDBJ databases">
        <authorList>
            <person name="Jo J.-H."/>
            <person name="Im W.-T."/>
        </authorList>
    </citation>
    <scope>NUCLEOTIDE SEQUENCE</scope>
    <source>
        <strain evidence="2">SE220</strain>
    </source>
</reference>